<comment type="catalytic activity">
    <reaction evidence="4">
        <text>L-glutaminyl-[peptide chain release factor] + S-adenosyl-L-methionine = N(5)-methyl-L-glutaminyl-[peptide chain release factor] + S-adenosyl-L-homocysteine + H(+)</text>
        <dbReference type="Rhea" id="RHEA:42896"/>
        <dbReference type="Rhea" id="RHEA-COMP:10271"/>
        <dbReference type="Rhea" id="RHEA-COMP:10272"/>
        <dbReference type="ChEBI" id="CHEBI:15378"/>
        <dbReference type="ChEBI" id="CHEBI:30011"/>
        <dbReference type="ChEBI" id="CHEBI:57856"/>
        <dbReference type="ChEBI" id="CHEBI:59789"/>
        <dbReference type="ChEBI" id="CHEBI:61891"/>
        <dbReference type="EC" id="2.1.1.297"/>
    </reaction>
</comment>
<feature type="domain" description="Release factor glutamine methyltransferase N-terminal" evidence="6">
    <location>
        <begin position="7"/>
        <end position="72"/>
    </location>
</feature>
<evidence type="ECO:0000256" key="4">
    <source>
        <dbReference type="HAMAP-Rule" id="MF_02126"/>
    </source>
</evidence>
<dbReference type="KEGG" id="phao:HF685_11325"/>
<keyword evidence="3 4" id="KW-0949">S-adenosyl-L-methionine</keyword>
<name>A0A6H2DNN0_9SPHN</name>
<feature type="binding site" evidence="4">
    <location>
        <position position="169"/>
    </location>
    <ligand>
        <name>S-adenosyl-L-methionine</name>
        <dbReference type="ChEBI" id="CHEBI:59789"/>
    </ligand>
</feature>
<keyword evidence="1 4" id="KW-0489">Methyltransferase</keyword>
<evidence type="ECO:0000256" key="1">
    <source>
        <dbReference type="ARBA" id="ARBA00022603"/>
    </source>
</evidence>
<evidence type="ECO:0000313" key="7">
    <source>
        <dbReference type="EMBL" id="QJB69798.1"/>
    </source>
</evidence>
<dbReference type="Gene3D" id="3.40.50.150">
    <property type="entry name" value="Vaccinia Virus protein VP39"/>
    <property type="match status" value="1"/>
</dbReference>
<gene>
    <name evidence="4 7" type="primary">prmC</name>
    <name evidence="7" type="ORF">HF685_11325</name>
</gene>
<dbReference type="PANTHER" id="PTHR18895:SF74">
    <property type="entry name" value="MTRF1L RELEASE FACTOR GLUTAMINE METHYLTRANSFERASE"/>
    <property type="match status" value="1"/>
</dbReference>
<dbReference type="EC" id="2.1.1.297" evidence="4"/>
<accession>A0A6H2DNN0</accession>
<dbReference type="GO" id="GO:0032259">
    <property type="term" value="P:methylation"/>
    <property type="evidence" value="ECO:0007669"/>
    <property type="project" value="UniProtKB-KW"/>
</dbReference>
<evidence type="ECO:0000259" key="5">
    <source>
        <dbReference type="Pfam" id="PF13847"/>
    </source>
</evidence>
<feature type="binding site" evidence="4">
    <location>
        <position position="140"/>
    </location>
    <ligand>
        <name>S-adenosyl-L-methionine</name>
        <dbReference type="ChEBI" id="CHEBI:59789"/>
    </ligand>
</feature>
<keyword evidence="2 4" id="KW-0808">Transferase</keyword>
<organism evidence="7 8">
    <name type="scientific">Parasphingorhabdus halotolerans</name>
    <dbReference type="NCBI Taxonomy" id="2725558"/>
    <lineage>
        <taxon>Bacteria</taxon>
        <taxon>Pseudomonadati</taxon>
        <taxon>Pseudomonadota</taxon>
        <taxon>Alphaproteobacteria</taxon>
        <taxon>Sphingomonadales</taxon>
        <taxon>Sphingomonadaceae</taxon>
        <taxon>Parasphingorhabdus</taxon>
    </lineage>
</organism>
<dbReference type="InterPro" id="IPR019874">
    <property type="entry name" value="RF_methyltr_PrmC"/>
</dbReference>
<dbReference type="Gene3D" id="1.10.8.10">
    <property type="entry name" value="DNA helicase RuvA subunit, C-terminal domain"/>
    <property type="match status" value="1"/>
</dbReference>
<feature type="binding site" evidence="4">
    <location>
        <begin position="117"/>
        <end position="121"/>
    </location>
    <ligand>
        <name>S-adenosyl-L-methionine</name>
        <dbReference type="ChEBI" id="CHEBI:59789"/>
    </ligand>
</feature>
<dbReference type="EMBL" id="CP051217">
    <property type="protein sequence ID" value="QJB69798.1"/>
    <property type="molecule type" value="Genomic_DNA"/>
</dbReference>
<dbReference type="InterPro" id="IPR025714">
    <property type="entry name" value="Methyltranfer_dom"/>
</dbReference>
<dbReference type="PANTHER" id="PTHR18895">
    <property type="entry name" value="HEMK METHYLTRANSFERASE"/>
    <property type="match status" value="1"/>
</dbReference>
<dbReference type="InterPro" id="IPR029063">
    <property type="entry name" value="SAM-dependent_MTases_sf"/>
</dbReference>
<evidence type="ECO:0000256" key="3">
    <source>
        <dbReference type="ARBA" id="ARBA00022691"/>
    </source>
</evidence>
<evidence type="ECO:0000256" key="2">
    <source>
        <dbReference type="ARBA" id="ARBA00022679"/>
    </source>
</evidence>
<comment type="function">
    <text evidence="4">Methylates the class 1 translation termination release factors RF1/PrfA and RF2/PrfB on the glutamine residue of the universally conserved GGQ motif.</text>
</comment>
<feature type="binding site" evidence="4">
    <location>
        <begin position="188"/>
        <end position="191"/>
    </location>
    <ligand>
        <name>substrate</name>
    </ligand>
</feature>
<dbReference type="NCBIfam" id="TIGR00536">
    <property type="entry name" value="hemK_fam"/>
    <property type="match status" value="1"/>
</dbReference>
<evidence type="ECO:0000313" key="8">
    <source>
        <dbReference type="Proteomes" id="UP000501600"/>
    </source>
</evidence>
<dbReference type="RefSeq" id="WP_168820064.1">
    <property type="nucleotide sequence ID" value="NZ_CP051217.1"/>
</dbReference>
<dbReference type="SUPFAM" id="SSF53335">
    <property type="entry name" value="S-adenosyl-L-methionine-dependent methyltransferases"/>
    <property type="match status" value="1"/>
</dbReference>
<reference evidence="7 8" key="1">
    <citation type="submission" date="2020-04" db="EMBL/GenBank/DDBJ databases">
        <title>Genome sequence for Sphingorhabdus sp. strain M1.</title>
        <authorList>
            <person name="Park S.-J."/>
        </authorList>
    </citation>
    <scope>NUCLEOTIDE SEQUENCE [LARGE SCALE GENOMIC DNA]</scope>
    <source>
        <strain evidence="7 8">JK6</strain>
    </source>
</reference>
<dbReference type="GO" id="GO:0003676">
    <property type="term" value="F:nucleic acid binding"/>
    <property type="evidence" value="ECO:0007669"/>
    <property type="project" value="InterPro"/>
</dbReference>
<dbReference type="NCBIfam" id="TIGR03534">
    <property type="entry name" value="RF_mod_PrmC"/>
    <property type="match status" value="1"/>
</dbReference>
<dbReference type="Proteomes" id="UP000501600">
    <property type="component" value="Chromosome"/>
</dbReference>
<dbReference type="InterPro" id="IPR040758">
    <property type="entry name" value="PrmC_N"/>
</dbReference>
<evidence type="ECO:0000259" key="6">
    <source>
        <dbReference type="Pfam" id="PF17827"/>
    </source>
</evidence>
<protein>
    <recommendedName>
        <fullName evidence="4">Release factor glutamine methyltransferase</fullName>
        <shortName evidence="4">RF MTase</shortName>
        <ecNumber evidence="4">2.1.1.297</ecNumber>
    </recommendedName>
    <alternativeName>
        <fullName evidence="4">N5-glutamine methyltransferase PrmC</fullName>
    </alternativeName>
    <alternativeName>
        <fullName evidence="4">Protein-(glutamine-N5) MTase PrmC</fullName>
    </alternativeName>
    <alternativeName>
        <fullName evidence="4">Protein-glutamine N-methyltransferase PrmC</fullName>
    </alternativeName>
</protein>
<keyword evidence="8" id="KW-1185">Reference proteome</keyword>
<dbReference type="AlphaFoldDB" id="A0A6H2DNN0"/>
<dbReference type="GO" id="GO:0102559">
    <property type="term" value="F:peptide chain release factor N(5)-glutamine methyltransferase activity"/>
    <property type="evidence" value="ECO:0007669"/>
    <property type="project" value="UniProtKB-EC"/>
</dbReference>
<dbReference type="InterPro" id="IPR050320">
    <property type="entry name" value="N5-glutamine_MTase"/>
</dbReference>
<dbReference type="HAMAP" id="MF_02126">
    <property type="entry name" value="RF_methyltr_PrmC"/>
    <property type="match status" value="1"/>
</dbReference>
<comment type="similarity">
    <text evidence="4">Belongs to the protein N5-glutamine methyltransferase family. PrmC subfamily.</text>
</comment>
<dbReference type="CDD" id="cd02440">
    <property type="entry name" value="AdoMet_MTases"/>
    <property type="match status" value="1"/>
</dbReference>
<dbReference type="PROSITE" id="PS00092">
    <property type="entry name" value="N6_MTASE"/>
    <property type="match status" value="1"/>
</dbReference>
<sequence>MGEAALALRDAARRLEPVSDTPRLDAELLMAHALGIEREQLLLDLPRLTVPESFGDLLERRAKHEPIAHITGTREFWGLELLVSPDVLIPRPDSETLIEQAVEIFQNSPPHNILDLGTGSGALLLAALHEFHDAKGVGIDSSAAALQIAHNNADRLDMSDRAWFALLDWTRPDWIDRLDGPFDLILANPPYVSSSLVLAPEVAGFEPHQALFAGEEGLDDYRVIIPALDRLLADKGVALLEIGFDQAASVSEIASGNGYVIECKQDLGGNDRLLTLRRQK</sequence>
<dbReference type="InterPro" id="IPR002052">
    <property type="entry name" value="DNA_methylase_N6_adenine_CS"/>
</dbReference>
<dbReference type="InterPro" id="IPR004556">
    <property type="entry name" value="HemK-like"/>
</dbReference>
<dbReference type="Pfam" id="PF13847">
    <property type="entry name" value="Methyltransf_31"/>
    <property type="match status" value="1"/>
</dbReference>
<feature type="domain" description="Methyltransferase" evidence="5">
    <location>
        <begin position="112"/>
        <end position="188"/>
    </location>
</feature>
<proteinExistence type="inferred from homology"/>
<dbReference type="Pfam" id="PF17827">
    <property type="entry name" value="PrmC_N"/>
    <property type="match status" value="1"/>
</dbReference>
<feature type="binding site" evidence="4">
    <location>
        <position position="188"/>
    </location>
    <ligand>
        <name>S-adenosyl-L-methionine</name>
        <dbReference type="ChEBI" id="CHEBI:59789"/>
    </ligand>
</feature>